<evidence type="ECO:0000313" key="3">
    <source>
        <dbReference type="EMBL" id="HGF34280.1"/>
    </source>
</evidence>
<keyword evidence="1" id="KW-0472">Membrane</keyword>
<evidence type="ECO:0000256" key="1">
    <source>
        <dbReference type="SAM" id="Phobius"/>
    </source>
</evidence>
<reference evidence="3" key="1">
    <citation type="journal article" date="2020" name="mSystems">
        <title>Genome- and Community-Level Interaction Insights into Carbon Utilization and Element Cycling Functions of Hydrothermarchaeota in Hydrothermal Sediment.</title>
        <authorList>
            <person name="Zhou Z."/>
            <person name="Liu Y."/>
            <person name="Xu W."/>
            <person name="Pan J."/>
            <person name="Luo Z.H."/>
            <person name="Li M."/>
        </authorList>
    </citation>
    <scope>NUCLEOTIDE SEQUENCE [LARGE SCALE GENOMIC DNA]</scope>
    <source>
        <strain evidence="3">SpSt-897</strain>
    </source>
</reference>
<dbReference type="EMBL" id="DTMF01000194">
    <property type="protein sequence ID" value="HGF34280.1"/>
    <property type="molecule type" value="Genomic_DNA"/>
</dbReference>
<comment type="caution">
    <text evidence="3">The sequence shown here is derived from an EMBL/GenBank/DDBJ whole genome shotgun (WGS) entry which is preliminary data.</text>
</comment>
<feature type="domain" description="Pterin-binding" evidence="2">
    <location>
        <begin position="1"/>
        <end position="247"/>
    </location>
</feature>
<keyword evidence="1" id="KW-1133">Transmembrane helix</keyword>
<sequence>MILAADNLTGADPKVAQALRDLNPQPLQDLARRCAAAGAQVLDLNPGYLSRRLEDRLAFLVETVQEAVTLPLILDSPNPRVLAGGLAVCRDKPILNAVTLEKEKLAEILPLAAAHQTQVVLLLLDEKSHPPPSLEGKLALAVELRERCLAAGLSDEQLIFDPVLPNLRWPDAWSQIAAAHKTVRCLASGALFGASMSSMVGLSNLRSGLRRVYPVQMEITVLALFAGAGLSLALVDVLNPALREQMQLMTQIIGP</sequence>
<dbReference type="AlphaFoldDB" id="A0A7C3V822"/>
<evidence type="ECO:0000259" key="2">
    <source>
        <dbReference type="PROSITE" id="PS50972"/>
    </source>
</evidence>
<dbReference type="Pfam" id="PF00809">
    <property type="entry name" value="Pterin_bind"/>
    <property type="match status" value="1"/>
</dbReference>
<dbReference type="GO" id="GO:0042558">
    <property type="term" value="P:pteridine-containing compound metabolic process"/>
    <property type="evidence" value="ECO:0007669"/>
    <property type="project" value="InterPro"/>
</dbReference>
<feature type="transmembrane region" description="Helical" evidence="1">
    <location>
        <begin position="217"/>
        <end position="238"/>
    </location>
</feature>
<gene>
    <name evidence="3" type="ORF">ENW96_07825</name>
</gene>
<dbReference type="InterPro" id="IPR000489">
    <property type="entry name" value="Pterin-binding_dom"/>
</dbReference>
<name>A0A7C3V822_9BACT</name>
<dbReference type="Gene3D" id="3.20.20.20">
    <property type="entry name" value="Dihydropteroate synthase-like"/>
    <property type="match status" value="1"/>
</dbReference>
<keyword evidence="1" id="KW-0812">Transmembrane</keyword>
<accession>A0A7C3V822</accession>
<dbReference type="PROSITE" id="PS50972">
    <property type="entry name" value="PTERIN_BINDING"/>
    <property type="match status" value="1"/>
</dbReference>
<dbReference type="SUPFAM" id="SSF51717">
    <property type="entry name" value="Dihydropteroate synthetase-like"/>
    <property type="match status" value="1"/>
</dbReference>
<proteinExistence type="predicted"/>
<organism evidence="3">
    <name type="scientific">Desulfobacca acetoxidans</name>
    <dbReference type="NCBI Taxonomy" id="60893"/>
    <lineage>
        <taxon>Bacteria</taxon>
        <taxon>Pseudomonadati</taxon>
        <taxon>Thermodesulfobacteriota</taxon>
        <taxon>Desulfobaccia</taxon>
        <taxon>Desulfobaccales</taxon>
        <taxon>Desulfobaccaceae</taxon>
        <taxon>Desulfobacca</taxon>
    </lineage>
</organism>
<dbReference type="InterPro" id="IPR011005">
    <property type="entry name" value="Dihydropteroate_synth-like_sf"/>
</dbReference>
<protein>
    <submittedName>
        <fullName evidence="3">Dihydropteroate synthase</fullName>
    </submittedName>
</protein>